<protein>
    <submittedName>
        <fullName evidence="1">Uncharacterized protein</fullName>
    </submittedName>
</protein>
<organism evidence="1">
    <name type="scientific">uncultured Caudovirales phage</name>
    <dbReference type="NCBI Taxonomy" id="2100421"/>
    <lineage>
        <taxon>Viruses</taxon>
        <taxon>Duplodnaviria</taxon>
        <taxon>Heunggongvirae</taxon>
        <taxon>Uroviricota</taxon>
        <taxon>Caudoviricetes</taxon>
        <taxon>Peduoviridae</taxon>
        <taxon>Maltschvirus</taxon>
        <taxon>Maltschvirus maltsch</taxon>
    </lineage>
</organism>
<evidence type="ECO:0000313" key="1">
    <source>
        <dbReference type="EMBL" id="CAB4175712.1"/>
    </source>
</evidence>
<proteinExistence type="predicted"/>
<gene>
    <name evidence="1" type="ORF">UFOVP972_328</name>
</gene>
<dbReference type="InterPro" id="IPR036397">
    <property type="entry name" value="RNaseH_sf"/>
</dbReference>
<dbReference type="Gene3D" id="3.30.420.10">
    <property type="entry name" value="Ribonuclease H-like superfamily/Ribonuclease H"/>
    <property type="match status" value="1"/>
</dbReference>
<dbReference type="EMBL" id="LR796923">
    <property type="protein sequence ID" value="CAB4175712.1"/>
    <property type="molecule type" value="Genomic_DNA"/>
</dbReference>
<sequence>MTIVSIDFSILYPGICICKDFKEFKWFSVVNTKPKKSDQVSLDYLVQTYPNIKIERTTTVRKTQPEYHITERVKLINYQELISKIITQILNEVGDDEVIVAIEGISFGSKGNSLVDISQSTGILKHELLTRVLKNNAERLFIFSPSELKNAIGCKGNANKMDILNQFKSEPQIEELKNSDLFKAVHTENWIVQGDKIVSPIIDMVDSVLGVIKIYQLSK</sequence>
<accession>A0A6J5PWZ6</accession>
<reference evidence="1" key="1">
    <citation type="submission" date="2020-05" db="EMBL/GenBank/DDBJ databases">
        <authorList>
            <person name="Chiriac C."/>
            <person name="Salcher M."/>
            <person name="Ghai R."/>
            <person name="Kavagutti S V."/>
        </authorList>
    </citation>
    <scope>NUCLEOTIDE SEQUENCE</scope>
</reference>
<name>A0A6J5PWZ6_9CAUD</name>
<dbReference type="GO" id="GO:0003676">
    <property type="term" value="F:nucleic acid binding"/>
    <property type="evidence" value="ECO:0007669"/>
    <property type="project" value="InterPro"/>
</dbReference>